<keyword evidence="1" id="KW-1185">Reference proteome</keyword>
<proteinExistence type="predicted"/>
<dbReference type="WBParaSite" id="SPAL_0000633000.1">
    <property type="protein sequence ID" value="SPAL_0000633000.1"/>
    <property type="gene ID" value="SPAL_0000633000"/>
</dbReference>
<accession>A0A0N5BK65</accession>
<dbReference type="Proteomes" id="UP000046392">
    <property type="component" value="Unplaced"/>
</dbReference>
<evidence type="ECO:0000313" key="1">
    <source>
        <dbReference type="Proteomes" id="UP000046392"/>
    </source>
</evidence>
<evidence type="ECO:0000313" key="2">
    <source>
        <dbReference type="WBParaSite" id="SPAL_0000633000.1"/>
    </source>
</evidence>
<dbReference type="Gene3D" id="1.10.20.10">
    <property type="entry name" value="Histone, subunit A"/>
    <property type="match status" value="1"/>
</dbReference>
<name>A0A0N5BK65_STREA</name>
<dbReference type="SUPFAM" id="SSF47113">
    <property type="entry name" value="Histone-fold"/>
    <property type="match status" value="1"/>
</dbReference>
<reference evidence="2" key="1">
    <citation type="submission" date="2017-02" db="UniProtKB">
        <authorList>
            <consortium name="WormBaseParasite"/>
        </authorList>
    </citation>
    <scope>IDENTIFICATION</scope>
</reference>
<sequence>MENTNRNYEKEYTVGEDIITIENVKQYAAMFQPNLTITNDIATILIESLSEYLDNLISLSVKMTKHRKGLYVQKKDVVEALKKRSTLVVLDDINDDWY</sequence>
<protein>
    <submittedName>
        <fullName evidence="2">TFIID_20kDa domain-containing protein</fullName>
    </submittedName>
</protein>
<organism evidence="1 2">
    <name type="scientific">Strongyloides papillosus</name>
    <name type="common">Intestinal threadworm</name>
    <dbReference type="NCBI Taxonomy" id="174720"/>
    <lineage>
        <taxon>Eukaryota</taxon>
        <taxon>Metazoa</taxon>
        <taxon>Ecdysozoa</taxon>
        <taxon>Nematoda</taxon>
        <taxon>Chromadorea</taxon>
        <taxon>Rhabditida</taxon>
        <taxon>Tylenchina</taxon>
        <taxon>Panagrolaimomorpha</taxon>
        <taxon>Strongyloidoidea</taxon>
        <taxon>Strongyloididae</taxon>
        <taxon>Strongyloides</taxon>
    </lineage>
</organism>
<dbReference type="GO" id="GO:0046982">
    <property type="term" value="F:protein heterodimerization activity"/>
    <property type="evidence" value="ECO:0007669"/>
    <property type="project" value="InterPro"/>
</dbReference>
<dbReference type="InterPro" id="IPR009072">
    <property type="entry name" value="Histone-fold"/>
</dbReference>
<dbReference type="AlphaFoldDB" id="A0A0N5BK65"/>